<keyword evidence="3" id="KW-1185">Reference proteome</keyword>
<feature type="region of interest" description="Disordered" evidence="1">
    <location>
        <begin position="272"/>
        <end position="368"/>
    </location>
</feature>
<evidence type="ECO:0000313" key="3">
    <source>
        <dbReference type="Proteomes" id="UP000800036"/>
    </source>
</evidence>
<evidence type="ECO:0000313" key="2">
    <source>
        <dbReference type="EMBL" id="KAF1964338.1"/>
    </source>
</evidence>
<feature type="region of interest" description="Disordered" evidence="1">
    <location>
        <begin position="377"/>
        <end position="396"/>
    </location>
</feature>
<dbReference type="Proteomes" id="UP000800036">
    <property type="component" value="Unassembled WGS sequence"/>
</dbReference>
<dbReference type="OrthoDB" id="3675232at2759"/>
<dbReference type="AlphaFoldDB" id="A0A6A5UHT8"/>
<organism evidence="2 3">
    <name type="scientific">Bimuria novae-zelandiae CBS 107.79</name>
    <dbReference type="NCBI Taxonomy" id="1447943"/>
    <lineage>
        <taxon>Eukaryota</taxon>
        <taxon>Fungi</taxon>
        <taxon>Dikarya</taxon>
        <taxon>Ascomycota</taxon>
        <taxon>Pezizomycotina</taxon>
        <taxon>Dothideomycetes</taxon>
        <taxon>Pleosporomycetidae</taxon>
        <taxon>Pleosporales</taxon>
        <taxon>Massarineae</taxon>
        <taxon>Didymosphaeriaceae</taxon>
        <taxon>Bimuria</taxon>
    </lineage>
</organism>
<protein>
    <submittedName>
        <fullName evidence="2">Uncharacterized protein</fullName>
    </submittedName>
</protein>
<sequence length="592" mass="66680">MDRQPKNAAGETGPSHPRAVNDAFGKSSPHWNLPFPAGRLTVAEILAYCPHWLKSVDVINRFVTNGAKSKIIAGMLNRFRIPPVVDIQTNSVCVMMQCAMRAAGYLGWTMGNHSDFSDFSDTSAEDWEAANLDVSCFRTPRVTHPKKGSKKIENVAAEPIEFRDLARDVKIHPSGSDALDLTRCVIYAIEHPEESWRFPDDFERLVNKLGGPQRLTHYHLDTQAFKRAVVEIFPPAERKKLSVTPVAKRVHFADTTTMVTTRKSDMRLATPKAVPMTTSKKRNCEEADAVDTRTPKPGDRRRSGRIATQGVKDLREPDTDAGTPDATPYYKNYNTYGPPQKKHKSHRASSDESEFIGSYTTDSETLPDAYDQVSDDILTPELESKRPVRVSAQKGRRLTQQAIFRETPKTSRSAKGATGFKPSLMLSAHATPANATPVHATPAHIAAPNNHVPLNLIDPVLLSLSHTWEERRRPILVTPLVLNPSRLVIDSHTIRLYAEENCPNVEDMWNSALSSTRFNGPRKHAPFRELYRLTDPMPWDSSDWAENIRWAKEQYRAFGVDSWTEYDDHLEQITQWRRQNMWVSEEAAKGGI</sequence>
<accession>A0A6A5UHT8</accession>
<evidence type="ECO:0000256" key="1">
    <source>
        <dbReference type="SAM" id="MobiDB-lite"/>
    </source>
</evidence>
<gene>
    <name evidence="2" type="ORF">BU23DRAFT_64000</name>
</gene>
<name>A0A6A5UHT8_9PLEO</name>
<feature type="region of interest" description="Disordered" evidence="1">
    <location>
        <begin position="1"/>
        <end position="23"/>
    </location>
</feature>
<dbReference type="EMBL" id="ML976792">
    <property type="protein sequence ID" value="KAF1964338.1"/>
    <property type="molecule type" value="Genomic_DNA"/>
</dbReference>
<reference evidence="2" key="1">
    <citation type="journal article" date="2020" name="Stud. Mycol.">
        <title>101 Dothideomycetes genomes: a test case for predicting lifestyles and emergence of pathogens.</title>
        <authorList>
            <person name="Haridas S."/>
            <person name="Albert R."/>
            <person name="Binder M."/>
            <person name="Bloem J."/>
            <person name="Labutti K."/>
            <person name="Salamov A."/>
            <person name="Andreopoulos B."/>
            <person name="Baker S."/>
            <person name="Barry K."/>
            <person name="Bills G."/>
            <person name="Bluhm B."/>
            <person name="Cannon C."/>
            <person name="Castanera R."/>
            <person name="Culley D."/>
            <person name="Daum C."/>
            <person name="Ezra D."/>
            <person name="Gonzalez J."/>
            <person name="Henrissat B."/>
            <person name="Kuo A."/>
            <person name="Liang C."/>
            <person name="Lipzen A."/>
            <person name="Lutzoni F."/>
            <person name="Magnuson J."/>
            <person name="Mondo S."/>
            <person name="Nolan M."/>
            <person name="Ohm R."/>
            <person name="Pangilinan J."/>
            <person name="Park H.-J."/>
            <person name="Ramirez L."/>
            <person name="Alfaro M."/>
            <person name="Sun H."/>
            <person name="Tritt A."/>
            <person name="Yoshinaga Y."/>
            <person name="Zwiers L.-H."/>
            <person name="Turgeon B."/>
            <person name="Goodwin S."/>
            <person name="Spatafora J."/>
            <person name="Crous P."/>
            <person name="Grigoriev I."/>
        </authorList>
    </citation>
    <scope>NUCLEOTIDE SEQUENCE</scope>
    <source>
        <strain evidence="2">CBS 107.79</strain>
    </source>
</reference>
<proteinExistence type="predicted"/>
<feature type="compositionally biased region" description="Basic and acidic residues" evidence="1">
    <location>
        <begin position="282"/>
        <end position="301"/>
    </location>
</feature>